<keyword evidence="3" id="KW-0804">Transcription</keyword>
<evidence type="ECO:0000256" key="2">
    <source>
        <dbReference type="ARBA" id="ARBA00023125"/>
    </source>
</evidence>
<evidence type="ECO:0000259" key="4">
    <source>
        <dbReference type="PROSITE" id="PS50949"/>
    </source>
</evidence>
<evidence type="ECO:0000313" key="5">
    <source>
        <dbReference type="EMBL" id="KFB75355.1"/>
    </source>
</evidence>
<dbReference type="STRING" id="1453999.AW06_003604"/>
<dbReference type="InterPro" id="IPR036390">
    <property type="entry name" value="WH_DNA-bd_sf"/>
</dbReference>
<name>A0A080M4E6_9PROT</name>
<dbReference type="Proteomes" id="UP000021315">
    <property type="component" value="Unassembled WGS sequence"/>
</dbReference>
<dbReference type="SMART" id="SM00866">
    <property type="entry name" value="UTRA"/>
    <property type="match status" value="1"/>
</dbReference>
<dbReference type="EMBL" id="JDST02000092">
    <property type="protein sequence ID" value="KFB75355.1"/>
    <property type="molecule type" value="Genomic_DNA"/>
</dbReference>
<proteinExistence type="predicted"/>
<dbReference type="GO" id="GO:0003677">
    <property type="term" value="F:DNA binding"/>
    <property type="evidence" value="ECO:0007669"/>
    <property type="project" value="UniProtKB-KW"/>
</dbReference>
<dbReference type="InterPro" id="IPR011663">
    <property type="entry name" value="UTRA"/>
</dbReference>
<dbReference type="PANTHER" id="PTHR44846:SF1">
    <property type="entry name" value="MANNOSYL-D-GLYCERATE TRANSPORT_METABOLISM SYSTEM REPRESSOR MNGR-RELATED"/>
    <property type="match status" value="1"/>
</dbReference>
<organism evidence="5 6">
    <name type="scientific">Candidatus Accumulibacter cognatus</name>
    <dbReference type="NCBI Taxonomy" id="2954383"/>
    <lineage>
        <taxon>Bacteria</taxon>
        <taxon>Pseudomonadati</taxon>
        <taxon>Pseudomonadota</taxon>
        <taxon>Betaproteobacteria</taxon>
        <taxon>Candidatus Accumulibacter</taxon>
    </lineage>
</organism>
<reference evidence="5" key="1">
    <citation type="submission" date="2014-02" db="EMBL/GenBank/DDBJ databases">
        <title>Expanding our view of genomic diversity in Candidatus Accumulibacter clades.</title>
        <authorList>
            <person name="Skennerton C.T."/>
            <person name="Barr J.J."/>
            <person name="Slater F.R."/>
            <person name="Bond P.L."/>
            <person name="Tyson G.W."/>
        </authorList>
    </citation>
    <scope>NUCLEOTIDE SEQUENCE [LARGE SCALE GENOMIC DNA]</scope>
</reference>
<dbReference type="InterPro" id="IPR000524">
    <property type="entry name" value="Tscrpt_reg_HTH_GntR"/>
</dbReference>
<comment type="caution">
    <text evidence="5">The sequence shown here is derived from an EMBL/GenBank/DDBJ whole genome shotgun (WGS) entry which is preliminary data.</text>
</comment>
<dbReference type="PROSITE" id="PS50949">
    <property type="entry name" value="HTH_GNTR"/>
    <property type="match status" value="1"/>
</dbReference>
<dbReference type="Pfam" id="PF07702">
    <property type="entry name" value="UTRA"/>
    <property type="match status" value="1"/>
</dbReference>
<dbReference type="InterPro" id="IPR028978">
    <property type="entry name" value="Chorismate_lyase_/UTRA_dom_sf"/>
</dbReference>
<dbReference type="GO" id="GO:0003700">
    <property type="term" value="F:DNA-binding transcription factor activity"/>
    <property type="evidence" value="ECO:0007669"/>
    <property type="project" value="InterPro"/>
</dbReference>
<dbReference type="AlphaFoldDB" id="A0A080M4E6"/>
<dbReference type="Pfam" id="PF00392">
    <property type="entry name" value="GntR"/>
    <property type="match status" value="1"/>
</dbReference>
<evidence type="ECO:0000313" key="6">
    <source>
        <dbReference type="Proteomes" id="UP000021315"/>
    </source>
</evidence>
<dbReference type="SUPFAM" id="SSF46785">
    <property type="entry name" value="Winged helix' DNA-binding domain"/>
    <property type="match status" value="1"/>
</dbReference>
<dbReference type="RefSeq" id="WP_034952102.1">
    <property type="nucleotide sequence ID" value="NZ_JDST02000092.1"/>
</dbReference>
<dbReference type="Gene3D" id="1.10.10.10">
    <property type="entry name" value="Winged helix-like DNA-binding domain superfamily/Winged helix DNA-binding domain"/>
    <property type="match status" value="1"/>
</dbReference>
<dbReference type="InterPro" id="IPR050679">
    <property type="entry name" value="Bact_HTH_transcr_reg"/>
</dbReference>
<keyword evidence="6" id="KW-1185">Reference proteome</keyword>
<dbReference type="SUPFAM" id="SSF64288">
    <property type="entry name" value="Chorismate lyase-like"/>
    <property type="match status" value="1"/>
</dbReference>
<dbReference type="Gene3D" id="3.40.1410.10">
    <property type="entry name" value="Chorismate lyase-like"/>
    <property type="match status" value="1"/>
</dbReference>
<feature type="domain" description="HTH gntR-type" evidence="4">
    <location>
        <begin position="22"/>
        <end position="90"/>
    </location>
</feature>
<sequence length="254" mass="28427">MTEVIPVEALAERLRPNPGNSQPYYQQILQQLTGLIDSGELAEGANLPPERVLADLLAVSRTTVKRCYDSLRESHKLASYGRGGTVVRGTPRVSPEMGRLKGFSEEMRELGMTPSTRLLERMVIQDRTLASMFGRPSSARFLKMVRLRLGDEQPMSYETAWYDLGLAPDLENWDTNGSAYAFLRDPCGIVLADADQSIEAVLSSELESEVFGFSAPAPCLLLKRRTYSSHRKLVEYVEGLFRGDAYAYRLKLRA</sequence>
<dbReference type="CDD" id="cd07377">
    <property type="entry name" value="WHTH_GntR"/>
    <property type="match status" value="1"/>
</dbReference>
<keyword evidence="2" id="KW-0238">DNA-binding</keyword>
<gene>
    <name evidence="5" type="primary">yvoA</name>
    <name evidence="5" type="ORF">AW06_003604</name>
</gene>
<dbReference type="SMART" id="SM00345">
    <property type="entry name" value="HTH_GNTR"/>
    <property type="match status" value="1"/>
</dbReference>
<dbReference type="GO" id="GO:0045892">
    <property type="term" value="P:negative regulation of DNA-templated transcription"/>
    <property type="evidence" value="ECO:0007669"/>
    <property type="project" value="TreeGrafter"/>
</dbReference>
<dbReference type="InterPro" id="IPR036388">
    <property type="entry name" value="WH-like_DNA-bd_sf"/>
</dbReference>
<protein>
    <submittedName>
        <fullName evidence="5">HTH-type transcriptional repressor YvoA</fullName>
    </submittedName>
</protein>
<keyword evidence="1" id="KW-0805">Transcription regulation</keyword>
<evidence type="ECO:0000256" key="1">
    <source>
        <dbReference type="ARBA" id="ARBA00023015"/>
    </source>
</evidence>
<accession>A0A080M4E6</accession>
<dbReference type="PANTHER" id="PTHR44846">
    <property type="entry name" value="MANNOSYL-D-GLYCERATE TRANSPORT/METABOLISM SYSTEM REPRESSOR MNGR-RELATED"/>
    <property type="match status" value="1"/>
</dbReference>
<evidence type="ECO:0000256" key="3">
    <source>
        <dbReference type="ARBA" id="ARBA00023163"/>
    </source>
</evidence>